<protein>
    <submittedName>
        <fullName evidence="1">Uncharacterized protein</fullName>
    </submittedName>
</protein>
<accession>A0ABD2MDN0</accession>
<reference evidence="1 2" key="1">
    <citation type="submission" date="2024-10" db="EMBL/GenBank/DDBJ databases">
        <authorList>
            <person name="Kim D."/>
        </authorList>
    </citation>
    <scope>NUCLEOTIDE SEQUENCE [LARGE SCALE GENOMIC DNA]</scope>
    <source>
        <strain evidence="1">BH-2024</strain>
    </source>
</reference>
<proteinExistence type="predicted"/>
<sequence length="209" mass="24011">MRVKRDKCEFMRERIEYLGHRVVKNRVHALEDKLEAVRKMPLRPKFMEVRNAQFENIDTLPVTAKSIASETANDQILKKVKKVIEGGWPKKVESDQLKAFEPNKNCLELVNGCIMLGNRTVIPRKFHGKMLQLIACHSLSDCSNESVGSTENLVARNRQGHRNGTKKMQKFQSDAPEERKVPCIRGKRLTECGIKFTWVFVVLSWDTCG</sequence>
<dbReference type="PANTHER" id="PTHR37984">
    <property type="entry name" value="PROTEIN CBG26694"/>
    <property type="match status" value="1"/>
</dbReference>
<dbReference type="AlphaFoldDB" id="A0ABD2MDN0"/>
<dbReference type="PANTHER" id="PTHR37984:SF5">
    <property type="entry name" value="PROTEIN NYNRIN-LIKE"/>
    <property type="match status" value="1"/>
</dbReference>
<evidence type="ECO:0000313" key="2">
    <source>
        <dbReference type="Proteomes" id="UP001620626"/>
    </source>
</evidence>
<comment type="caution">
    <text evidence="1">The sequence shown here is derived from an EMBL/GenBank/DDBJ whole genome shotgun (WGS) entry which is preliminary data.</text>
</comment>
<dbReference type="Proteomes" id="UP001620626">
    <property type="component" value="Unassembled WGS sequence"/>
</dbReference>
<organism evidence="1 2">
    <name type="scientific">Heterodera trifolii</name>
    <dbReference type="NCBI Taxonomy" id="157864"/>
    <lineage>
        <taxon>Eukaryota</taxon>
        <taxon>Metazoa</taxon>
        <taxon>Ecdysozoa</taxon>
        <taxon>Nematoda</taxon>
        <taxon>Chromadorea</taxon>
        <taxon>Rhabditida</taxon>
        <taxon>Tylenchina</taxon>
        <taxon>Tylenchomorpha</taxon>
        <taxon>Tylenchoidea</taxon>
        <taxon>Heteroderidae</taxon>
        <taxon>Heteroderinae</taxon>
        <taxon>Heterodera</taxon>
    </lineage>
</organism>
<dbReference type="InterPro" id="IPR043502">
    <property type="entry name" value="DNA/RNA_pol_sf"/>
</dbReference>
<dbReference type="InterPro" id="IPR050951">
    <property type="entry name" value="Retrovirus_Pol_polyprotein"/>
</dbReference>
<keyword evidence="2" id="KW-1185">Reference proteome</keyword>
<name>A0ABD2MDN0_9BILA</name>
<evidence type="ECO:0000313" key="1">
    <source>
        <dbReference type="EMBL" id="KAL3125561.1"/>
    </source>
</evidence>
<gene>
    <name evidence="1" type="ORF">niasHT_009694</name>
</gene>
<dbReference type="SUPFAM" id="SSF56672">
    <property type="entry name" value="DNA/RNA polymerases"/>
    <property type="match status" value="1"/>
</dbReference>
<dbReference type="EMBL" id="JBICBT010000029">
    <property type="protein sequence ID" value="KAL3125561.1"/>
    <property type="molecule type" value="Genomic_DNA"/>
</dbReference>